<dbReference type="Proteomes" id="UP000027997">
    <property type="component" value="Unassembled WGS sequence"/>
</dbReference>
<reference evidence="1 2" key="1">
    <citation type="submission" date="2014-06" db="EMBL/GenBank/DDBJ databases">
        <title>Whole Genome Sequences of Three Symbiotic Endozoicomonas Bacteria.</title>
        <authorList>
            <person name="Neave M.J."/>
            <person name="Apprill A."/>
            <person name="Voolstra C.R."/>
        </authorList>
    </citation>
    <scope>NUCLEOTIDE SEQUENCE [LARGE SCALE GENOMIC DNA]</scope>
    <source>
        <strain evidence="1 2">DSM 22380</strain>
    </source>
</reference>
<sequence length="200" mass="22555">MRARIGAAEEVVTMLLLVMTFSVLPAHAEESAPGQRLHRAYEPASIQLDINLQRETLSLFLSMNPEAARTITRKPIHSLANHLNEFSPLATLPDDAGCKQTQKQFLVEPADSLSPSTNSPATTIISQQITGYLEYECENPEELSHLKFRGFKAMPGLKHASVWLISDSWQSKQQLSQKQKRVQLQKKRSLTHILWQLLND</sequence>
<dbReference type="Pfam" id="PF10986">
    <property type="entry name" value="ZrgA"/>
    <property type="match status" value="1"/>
</dbReference>
<evidence type="ECO:0000313" key="1">
    <source>
        <dbReference type="EMBL" id="KEI72875.1"/>
    </source>
</evidence>
<name>A0A081KFE9_9GAMM</name>
<organism evidence="1 2">
    <name type="scientific">Endozoicomonas elysicola</name>
    <dbReference type="NCBI Taxonomy" id="305900"/>
    <lineage>
        <taxon>Bacteria</taxon>
        <taxon>Pseudomonadati</taxon>
        <taxon>Pseudomonadota</taxon>
        <taxon>Gammaproteobacteria</taxon>
        <taxon>Oceanospirillales</taxon>
        <taxon>Endozoicomonadaceae</taxon>
        <taxon>Endozoicomonas</taxon>
    </lineage>
</organism>
<dbReference type="InterPro" id="IPR021253">
    <property type="entry name" value="ZrgA-like"/>
</dbReference>
<gene>
    <name evidence="1" type="ORF">GV64_21030</name>
</gene>
<dbReference type="RefSeq" id="WP_020581563.1">
    <property type="nucleotide sequence ID" value="NZ_JOJP01000001.1"/>
</dbReference>
<dbReference type="STRING" id="305900.GV64_21030"/>
<proteinExistence type="predicted"/>
<dbReference type="EMBL" id="JOJP01000001">
    <property type="protein sequence ID" value="KEI72875.1"/>
    <property type="molecule type" value="Genomic_DNA"/>
</dbReference>
<accession>A0A081KFE9</accession>
<protein>
    <submittedName>
        <fullName evidence="1">Uncharacterized protein</fullName>
    </submittedName>
</protein>
<keyword evidence="2" id="KW-1185">Reference proteome</keyword>
<dbReference type="AlphaFoldDB" id="A0A081KFE9"/>
<comment type="caution">
    <text evidence="1">The sequence shown here is derived from an EMBL/GenBank/DDBJ whole genome shotgun (WGS) entry which is preliminary data.</text>
</comment>
<evidence type="ECO:0000313" key="2">
    <source>
        <dbReference type="Proteomes" id="UP000027997"/>
    </source>
</evidence>